<evidence type="ECO:0000313" key="3">
    <source>
        <dbReference type="Proteomes" id="UP000215914"/>
    </source>
</evidence>
<dbReference type="Gramene" id="mRNA:HanXRQr2_Chr14g0669691">
    <property type="protein sequence ID" value="mRNA:HanXRQr2_Chr14g0669691"/>
    <property type="gene ID" value="HanXRQr2_Chr14g0669691"/>
</dbReference>
<dbReference type="InParanoid" id="A0A251SNT2"/>
<keyword evidence="3" id="KW-1185">Reference proteome</keyword>
<name>A0A251SNT2_HELAN</name>
<accession>A0A251SNT2</accession>
<organism evidence="2 3">
    <name type="scientific">Helianthus annuus</name>
    <name type="common">Common sunflower</name>
    <dbReference type="NCBI Taxonomy" id="4232"/>
    <lineage>
        <taxon>Eukaryota</taxon>
        <taxon>Viridiplantae</taxon>
        <taxon>Streptophyta</taxon>
        <taxon>Embryophyta</taxon>
        <taxon>Tracheophyta</taxon>
        <taxon>Spermatophyta</taxon>
        <taxon>Magnoliopsida</taxon>
        <taxon>eudicotyledons</taxon>
        <taxon>Gunneridae</taxon>
        <taxon>Pentapetalae</taxon>
        <taxon>asterids</taxon>
        <taxon>campanulids</taxon>
        <taxon>Asterales</taxon>
        <taxon>Asteraceae</taxon>
        <taxon>Asteroideae</taxon>
        <taxon>Heliantheae alliance</taxon>
        <taxon>Heliantheae</taxon>
        <taxon>Helianthus</taxon>
    </lineage>
</organism>
<reference evidence="1" key="3">
    <citation type="submission" date="2020-06" db="EMBL/GenBank/DDBJ databases">
        <title>Helianthus annuus Genome sequencing and assembly Release 2.</title>
        <authorList>
            <person name="Gouzy J."/>
            <person name="Langlade N."/>
            <person name="Munos S."/>
        </authorList>
    </citation>
    <scope>NUCLEOTIDE SEQUENCE</scope>
    <source>
        <tissue evidence="1">Leaves</tissue>
    </source>
</reference>
<sequence>MQTLKNTFGIVERVVLLGAPVAIEDEKREAVRKMVFTVNHGLLSQGLTGIELVDVPEVENLHLNIL</sequence>
<dbReference type="EMBL" id="CM007903">
    <property type="protein sequence ID" value="OTF99955.1"/>
    <property type="molecule type" value="Genomic_DNA"/>
</dbReference>
<evidence type="ECO:0000313" key="1">
    <source>
        <dbReference type="EMBL" id="KAF5771357.1"/>
    </source>
</evidence>
<proteinExistence type="predicted"/>
<gene>
    <name evidence="2" type="ORF">HannXRQ_Chr14g0462231</name>
    <name evidence="1" type="ORF">HanXRQr2_Chr14g0669691</name>
</gene>
<dbReference type="AlphaFoldDB" id="A0A251SNT2"/>
<protein>
    <submittedName>
        <fullName evidence="2">Uncharacterized protein</fullName>
    </submittedName>
</protein>
<reference evidence="2" key="2">
    <citation type="submission" date="2017-02" db="EMBL/GenBank/DDBJ databases">
        <title>Sunflower complete genome.</title>
        <authorList>
            <person name="Langlade N."/>
            <person name="Munos S."/>
        </authorList>
    </citation>
    <scope>NUCLEOTIDE SEQUENCE [LARGE SCALE GENOMIC DNA]</scope>
    <source>
        <tissue evidence="2">Leaves</tissue>
    </source>
</reference>
<evidence type="ECO:0000313" key="2">
    <source>
        <dbReference type="EMBL" id="OTF99955.1"/>
    </source>
</evidence>
<dbReference type="Proteomes" id="UP000215914">
    <property type="component" value="Chromosome 14"/>
</dbReference>
<reference evidence="1 3" key="1">
    <citation type="journal article" date="2017" name="Nature">
        <title>The sunflower genome provides insights into oil metabolism, flowering and Asterid evolution.</title>
        <authorList>
            <person name="Badouin H."/>
            <person name="Gouzy J."/>
            <person name="Grassa C.J."/>
            <person name="Murat F."/>
            <person name="Staton S.E."/>
            <person name="Cottret L."/>
            <person name="Lelandais-Briere C."/>
            <person name="Owens G.L."/>
            <person name="Carrere S."/>
            <person name="Mayjonade B."/>
            <person name="Legrand L."/>
            <person name="Gill N."/>
            <person name="Kane N.C."/>
            <person name="Bowers J.E."/>
            <person name="Hubner S."/>
            <person name="Bellec A."/>
            <person name="Berard A."/>
            <person name="Berges H."/>
            <person name="Blanchet N."/>
            <person name="Boniface M.C."/>
            <person name="Brunel D."/>
            <person name="Catrice O."/>
            <person name="Chaidir N."/>
            <person name="Claudel C."/>
            <person name="Donnadieu C."/>
            <person name="Faraut T."/>
            <person name="Fievet G."/>
            <person name="Helmstetter N."/>
            <person name="King M."/>
            <person name="Knapp S.J."/>
            <person name="Lai Z."/>
            <person name="Le Paslier M.C."/>
            <person name="Lippi Y."/>
            <person name="Lorenzon L."/>
            <person name="Mandel J.R."/>
            <person name="Marage G."/>
            <person name="Marchand G."/>
            <person name="Marquand E."/>
            <person name="Bret-Mestries E."/>
            <person name="Morien E."/>
            <person name="Nambeesan S."/>
            <person name="Nguyen T."/>
            <person name="Pegot-Espagnet P."/>
            <person name="Pouilly N."/>
            <person name="Raftis F."/>
            <person name="Sallet E."/>
            <person name="Schiex T."/>
            <person name="Thomas J."/>
            <person name="Vandecasteele C."/>
            <person name="Vares D."/>
            <person name="Vear F."/>
            <person name="Vautrin S."/>
            <person name="Crespi M."/>
            <person name="Mangin B."/>
            <person name="Burke J.M."/>
            <person name="Salse J."/>
            <person name="Munos S."/>
            <person name="Vincourt P."/>
            <person name="Rieseberg L.H."/>
            <person name="Langlade N.B."/>
        </authorList>
    </citation>
    <scope>NUCLEOTIDE SEQUENCE [LARGE SCALE GENOMIC DNA]</scope>
    <source>
        <strain evidence="3">cv. SF193</strain>
        <tissue evidence="1">Leaves</tissue>
    </source>
</reference>
<dbReference type="EMBL" id="MNCJ02000329">
    <property type="protein sequence ID" value="KAF5771357.1"/>
    <property type="molecule type" value="Genomic_DNA"/>
</dbReference>